<evidence type="ECO:0000256" key="6">
    <source>
        <dbReference type="NCBIfam" id="TIGR03399"/>
    </source>
</evidence>
<dbReference type="PATRIC" id="fig|69.6.peg.4286"/>
<dbReference type="InterPro" id="IPR036553">
    <property type="entry name" value="RPTC_insert"/>
</dbReference>
<dbReference type="PANTHER" id="PTHR11096">
    <property type="entry name" value="RNA 3' TERMINAL PHOSPHATE CYCLASE"/>
    <property type="match status" value="1"/>
</dbReference>
<comment type="subcellular location">
    <subcellularLocation>
        <location evidence="5">Cytoplasm</location>
    </subcellularLocation>
</comment>
<dbReference type="GO" id="GO:0006396">
    <property type="term" value="P:RNA processing"/>
    <property type="evidence" value="ECO:0007669"/>
    <property type="project" value="UniProtKB-UniRule"/>
</dbReference>
<keyword evidence="5" id="KW-0067">ATP-binding</keyword>
<dbReference type="InterPro" id="IPR017770">
    <property type="entry name" value="RNA3'_term_phos_cyc_type_1"/>
</dbReference>
<evidence type="ECO:0000259" key="8">
    <source>
        <dbReference type="Pfam" id="PF05189"/>
    </source>
</evidence>
<name>A0A0S2DNH5_LYSEN</name>
<dbReference type="NCBIfam" id="TIGR03399">
    <property type="entry name" value="RNA_3prim_cycl"/>
    <property type="match status" value="1"/>
</dbReference>
<dbReference type="InterPro" id="IPR023797">
    <property type="entry name" value="RNA3'_phos_cyclase_dom"/>
</dbReference>
<dbReference type="KEGG" id="lez:GLE_4347"/>
<keyword evidence="3 5" id="KW-0547">Nucleotide-binding</keyword>
<evidence type="ECO:0000256" key="1">
    <source>
        <dbReference type="ARBA" id="ARBA00009206"/>
    </source>
</evidence>
<evidence type="ECO:0000256" key="5">
    <source>
        <dbReference type="HAMAP-Rule" id="MF_00200"/>
    </source>
</evidence>
<dbReference type="GO" id="GO:0003963">
    <property type="term" value="F:RNA-3'-phosphate cyclase activity"/>
    <property type="evidence" value="ECO:0007669"/>
    <property type="project" value="UniProtKB-UniRule"/>
</dbReference>
<organism evidence="9 10">
    <name type="scientific">Lysobacter enzymogenes</name>
    <dbReference type="NCBI Taxonomy" id="69"/>
    <lineage>
        <taxon>Bacteria</taxon>
        <taxon>Pseudomonadati</taxon>
        <taxon>Pseudomonadota</taxon>
        <taxon>Gammaproteobacteria</taxon>
        <taxon>Lysobacterales</taxon>
        <taxon>Lysobacteraceae</taxon>
        <taxon>Lysobacter</taxon>
    </lineage>
</organism>
<sequence>MDKKMEMIEISGATGGGQLLRTALALSLCTGTAFEMQHIRAKRKRPGLMRQHLTAVGAAAQIGRAYVEGAQLGATTLRFVPGQVQPGRYRFSIGTAGSATLVLQTVLPALWACDAASEITVEGGTHNPLAPSADFLAECYLPALRRFGVETAFALHRHGFFPAGGGCVQLRVAPGAALRPASFLERDPAPRLQATALLASLADAIGQRELQVLAGQLKLGPDALQLRRAPTAQSPANVLMLKIGGEGQHTELFDALGERGVGAEQVAAGLARRVGEYLSADAAVGEHLSDQLLLPMALAGGGEFTTAFVSDHLSSNARLIEKFLPVEIDWVQQGKRCWRVTVNS</sequence>
<dbReference type="InterPro" id="IPR000228">
    <property type="entry name" value="RNA3'_term_phos_cyc"/>
</dbReference>
<dbReference type="EC" id="6.5.1.4" evidence="5 6"/>
<dbReference type="Gene3D" id="3.65.10.20">
    <property type="entry name" value="RNA 3'-terminal phosphate cyclase domain"/>
    <property type="match status" value="1"/>
</dbReference>
<dbReference type="EMBL" id="CP013140">
    <property type="protein sequence ID" value="ALN59688.1"/>
    <property type="molecule type" value="Genomic_DNA"/>
</dbReference>
<evidence type="ECO:0000313" key="9">
    <source>
        <dbReference type="EMBL" id="ALN59688.1"/>
    </source>
</evidence>
<feature type="binding site" evidence="5">
    <location>
        <begin position="287"/>
        <end position="291"/>
    </location>
    <ligand>
        <name>ATP</name>
        <dbReference type="ChEBI" id="CHEBI:30616"/>
    </ligand>
</feature>
<keyword evidence="2 5" id="KW-0436">Ligase</keyword>
<dbReference type="Gene3D" id="3.30.360.20">
    <property type="entry name" value="RNA 3'-terminal phosphate cyclase, insert domain"/>
    <property type="match status" value="1"/>
</dbReference>
<comment type="catalytic activity">
    <reaction evidence="4 5">
        <text>a 3'-end 3'-phospho-ribonucleotide-RNA + ATP = a 3'-end 2',3'-cyclophospho-ribonucleotide-RNA + AMP + diphosphate</text>
        <dbReference type="Rhea" id="RHEA:23976"/>
        <dbReference type="Rhea" id="RHEA-COMP:10463"/>
        <dbReference type="Rhea" id="RHEA-COMP:10464"/>
        <dbReference type="ChEBI" id="CHEBI:30616"/>
        <dbReference type="ChEBI" id="CHEBI:33019"/>
        <dbReference type="ChEBI" id="CHEBI:83062"/>
        <dbReference type="ChEBI" id="CHEBI:83064"/>
        <dbReference type="ChEBI" id="CHEBI:456215"/>
        <dbReference type="EC" id="6.5.1.4"/>
    </reaction>
</comment>
<dbReference type="Proteomes" id="UP000061569">
    <property type="component" value="Chromosome"/>
</dbReference>
<dbReference type="SUPFAM" id="SSF55205">
    <property type="entry name" value="EPT/RTPC-like"/>
    <property type="match status" value="2"/>
</dbReference>
<comment type="similarity">
    <text evidence="1 5">Belongs to the RNA 3'-terminal cyclase family. Type 1 subfamily.</text>
</comment>
<proteinExistence type="inferred from homology"/>
<gene>
    <name evidence="5 9" type="primary">rtcA</name>
    <name evidence="9" type="ORF">GLE_4347</name>
</gene>
<evidence type="ECO:0000256" key="2">
    <source>
        <dbReference type="ARBA" id="ARBA00022598"/>
    </source>
</evidence>
<dbReference type="PANTHER" id="PTHR11096:SF0">
    <property type="entry name" value="RNA 3'-TERMINAL PHOSPHATE CYCLASE"/>
    <property type="match status" value="1"/>
</dbReference>
<feature type="domain" description="RNA 3'-terminal phosphate cyclase insert" evidence="8">
    <location>
        <begin position="187"/>
        <end position="278"/>
    </location>
</feature>
<feature type="binding site" evidence="5">
    <location>
        <position position="104"/>
    </location>
    <ligand>
        <name>ATP</name>
        <dbReference type="ChEBI" id="CHEBI:30616"/>
    </ligand>
</feature>
<dbReference type="GO" id="GO:0005737">
    <property type="term" value="C:cytoplasm"/>
    <property type="evidence" value="ECO:0007669"/>
    <property type="project" value="UniProtKB-SubCell"/>
</dbReference>
<dbReference type="SUPFAM" id="SSF52913">
    <property type="entry name" value="RNA 3'-terminal phosphate cyclase, RPTC, insert domain"/>
    <property type="match status" value="1"/>
</dbReference>
<keyword evidence="5" id="KW-0963">Cytoplasm</keyword>
<dbReference type="NCBIfam" id="NF003246">
    <property type="entry name" value="PRK04204.1-2"/>
    <property type="match status" value="1"/>
</dbReference>
<dbReference type="HAMAP" id="MF_00200">
    <property type="entry name" value="RTC"/>
    <property type="match status" value="1"/>
</dbReference>
<dbReference type="PROSITE" id="PS01287">
    <property type="entry name" value="RTC"/>
    <property type="match status" value="1"/>
</dbReference>
<protein>
    <recommendedName>
        <fullName evidence="5 6">RNA 3'-terminal phosphate cyclase</fullName>
        <shortName evidence="5">RNA cyclase</shortName>
        <shortName evidence="5">RNA-3'-phosphate cyclase</shortName>
        <ecNumber evidence="5 6">6.5.1.4</ecNumber>
    </recommendedName>
</protein>
<dbReference type="Pfam" id="PF05189">
    <property type="entry name" value="RTC_insert"/>
    <property type="match status" value="1"/>
</dbReference>
<dbReference type="GO" id="GO:0005524">
    <property type="term" value="F:ATP binding"/>
    <property type="evidence" value="ECO:0007669"/>
    <property type="project" value="UniProtKB-KW"/>
</dbReference>
<dbReference type="PIRSF" id="PIRSF005378">
    <property type="entry name" value="RNA3'_term_phos_cycl_euk"/>
    <property type="match status" value="1"/>
</dbReference>
<dbReference type="InterPro" id="IPR013792">
    <property type="entry name" value="RNA3'P_cycl/enolpyr_Trfase_a/b"/>
</dbReference>
<evidence type="ECO:0000256" key="4">
    <source>
        <dbReference type="ARBA" id="ARBA00024481"/>
    </source>
</evidence>
<reference evidence="9 10" key="1">
    <citation type="submission" date="2015-11" db="EMBL/GenBank/DDBJ databases">
        <title>Genome sequences of Lysobacter enzymogenes strain C3 and Lysobacter antibioticus ATCC 29479.</title>
        <authorList>
            <person name="Kobayashi D.Y."/>
        </authorList>
    </citation>
    <scope>NUCLEOTIDE SEQUENCE [LARGE SCALE GENOMIC DNA]</scope>
    <source>
        <strain evidence="9 10">C3</strain>
    </source>
</reference>
<evidence type="ECO:0000313" key="10">
    <source>
        <dbReference type="Proteomes" id="UP000061569"/>
    </source>
</evidence>
<dbReference type="InterPro" id="IPR013791">
    <property type="entry name" value="RNA3'-term_phos_cycl_insert"/>
</dbReference>
<dbReference type="AlphaFoldDB" id="A0A0S2DNH5"/>
<evidence type="ECO:0000259" key="7">
    <source>
        <dbReference type="Pfam" id="PF01137"/>
    </source>
</evidence>
<dbReference type="InterPro" id="IPR020719">
    <property type="entry name" value="RNA3'_term_phos_cycl-like_CS"/>
</dbReference>
<comment type="function">
    <text evidence="5">Catalyzes the conversion of 3'-phosphate to a 2',3'-cyclic phosphodiester at the end of RNA. The mechanism of action of the enzyme occurs in 3 steps: (A) adenylation of the enzyme by ATP; (B) transfer of adenylate to an RNA-N3'P to produce RNA-N3'PP5'A; (C) and attack of the adjacent 2'-hydroxyl on the 3'-phosphorus in the diester linkage to produce the cyclic end product. The biological role of this enzyme is unknown but it is likely to function in some aspects of cellular RNA processing.</text>
</comment>
<feature type="active site" description="Tele-AMP-histidine intermediate" evidence="5">
    <location>
        <position position="312"/>
    </location>
</feature>
<dbReference type="Pfam" id="PF01137">
    <property type="entry name" value="RTC"/>
    <property type="match status" value="1"/>
</dbReference>
<dbReference type="STRING" id="69.GLE_4347"/>
<accession>A0A0S2DNH5</accession>
<evidence type="ECO:0000256" key="3">
    <source>
        <dbReference type="ARBA" id="ARBA00022741"/>
    </source>
</evidence>
<feature type="domain" description="RNA 3'-terminal phosphate cyclase" evidence="7">
    <location>
        <begin position="14"/>
        <end position="328"/>
    </location>
</feature>
<dbReference type="InterPro" id="IPR037136">
    <property type="entry name" value="RNA3'_phos_cyclase_dom_sf"/>
</dbReference>